<comment type="caution">
    <text evidence="1">The sequence shown here is derived from an EMBL/GenBank/DDBJ whole genome shotgun (WGS) entry which is preliminary data.</text>
</comment>
<gene>
    <name evidence="1" type="ORF">PUN28_020891</name>
</gene>
<protein>
    <submittedName>
        <fullName evidence="1">Uncharacterized protein</fullName>
    </submittedName>
</protein>
<evidence type="ECO:0000313" key="2">
    <source>
        <dbReference type="Proteomes" id="UP001430953"/>
    </source>
</evidence>
<evidence type="ECO:0000313" key="1">
    <source>
        <dbReference type="EMBL" id="KAL0098948.1"/>
    </source>
</evidence>
<dbReference type="Proteomes" id="UP001430953">
    <property type="component" value="Unassembled WGS sequence"/>
</dbReference>
<proteinExistence type="predicted"/>
<accession>A0AAW2E884</accession>
<keyword evidence="2" id="KW-1185">Reference proteome</keyword>
<name>A0AAW2E884_9HYME</name>
<organism evidence="1 2">
    <name type="scientific">Cardiocondyla obscurior</name>
    <dbReference type="NCBI Taxonomy" id="286306"/>
    <lineage>
        <taxon>Eukaryota</taxon>
        <taxon>Metazoa</taxon>
        <taxon>Ecdysozoa</taxon>
        <taxon>Arthropoda</taxon>
        <taxon>Hexapoda</taxon>
        <taxon>Insecta</taxon>
        <taxon>Pterygota</taxon>
        <taxon>Neoptera</taxon>
        <taxon>Endopterygota</taxon>
        <taxon>Hymenoptera</taxon>
        <taxon>Apocrita</taxon>
        <taxon>Aculeata</taxon>
        <taxon>Formicoidea</taxon>
        <taxon>Formicidae</taxon>
        <taxon>Myrmicinae</taxon>
        <taxon>Cardiocondyla</taxon>
    </lineage>
</organism>
<dbReference type="AlphaFoldDB" id="A0AAW2E884"/>
<dbReference type="EMBL" id="JADYXP020000030">
    <property type="protein sequence ID" value="KAL0098948.1"/>
    <property type="molecule type" value="Genomic_DNA"/>
</dbReference>
<reference evidence="1 2" key="1">
    <citation type="submission" date="2023-03" db="EMBL/GenBank/DDBJ databases">
        <title>High recombination rates correlate with genetic variation in Cardiocondyla obscurior ants.</title>
        <authorList>
            <person name="Errbii M."/>
        </authorList>
    </citation>
    <scope>NUCLEOTIDE SEQUENCE [LARGE SCALE GENOMIC DNA]</scope>
    <source>
        <strain evidence="1">Alpha-2009</strain>
        <tissue evidence="1">Whole body</tissue>
    </source>
</reference>
<sequence length="233" mass="27596">MAKNKKMFLNFYCATIKNNAYEPIPSLLFSPEAEIWRCIRAYSEPSIFTSSRDMLFIFIRSRDMAKNEKIFLKFCNVALCATKNRSLCATKNRCIRDYSELCIFTSSRDMAKNEKNIFEILKRSIVRCIRTYSKPSIFTSSRDMAKNKKNKPRYGQKRKNKFCNVALCATKNRCIRDYSELSIFTRSRDMAKNDKNIFETLQRSIVQQLKIMHTSLFRAFYFHQKPRYGQKTK</sequence>